<sequence length="556" mass="59992">GHGPRDRPRDRPAAHRGHRRPRRDTRSGAGALRRPQGQDLARLRGGAAGQAPGQARARHRHQPDRRGGGQDHHHHRPRRRAQRPRHPGHDLPARALARPLLRREGRRHRRRAGAGCAHGEHQPPLHRRLPRRDQRQQPAGRDARQPPALGQRPRPRPAARVLAARGGHERPRAAANGGRPRRAGAGRATRGRLRHHGGVGGHGDTVPRQWPGRPARAPGPHHSRANARRAHGDGARPPGGRRHGGAAARRAGAEPGADPRRLAGPGPRRPLRQHRTRLQQRGGDPARPLARRGGNHGSGLRRRPRGGEVLRHQVPFRRAVAGSLRGGGDRARAQDARRRGQGGFGAGGPRGAARGASQPAPARGEHAQVRPARRGGLEPVHGRHRGGDCAGAGSTVGARHGGRPLHALGGRRGRRRGARRSRRAYPGRGAGALPAPLPIGHAARRQAPHDRAGGIPRRRRLLAGAGRRAPQALRGRGLRQPRRVRGQDAVQLQRRPDPPRRPERPHLARARGPALGRRRLRGRGLRRGDDHAGPAAPAGGGVDPLGRAGAHRRPVL</sequence>
<feature type="compositionally biased region" description="Gly residues" evidence="1">
    <location>
        <begin position="341"/>
        <end position="350"/>
    </location>
</feature>
<name>A0A6J4IDR3_9PROT</name>
<dbReference type="EC" id="6.3.4.3" evidence="2"/>
<feature type="compositionally biased region" description="Basic and acidic residues" evidence="1">
    <location>
        <begin position="1"/>
        <end position="13"/>
    </location>
</feature>
<accession>A0A6J4IDR3</accession>
<feature type="compositionally biased region" description="Low complexity" evidence="1">
    <location>
        <begin position="351"/>
        <end position="362"/>
    </location>
</feature>
<feature type="compositionally biased region" description="Basic residues" evidence="1">
    <location>
        <begin position="269"/>
        <end position="278"/>
    </location>
</feature>
<evidence type="ECO:0000313" key="2">
    <source>
        <dbReference type="EMBL" id="CAA9249080.1"/>
    </source>
</evidence>
<feature type="compositionally biased region" description="Basic residues" evidence="1">
    <location>
        <begin position="516"/>
        <end position="525"/>
    </location>
</feature>
<feature type="compositionally biased region" description="Basic residues" evidence="1">
    <location>
        <begin position="409"/>
        <end position="425"/>
    </location>
</feature>
<keyword evidence="2" id="KW-0436">Ligase</keyword>
<feature type="compositionally biased region" description="Low complexity" evidence="1">
    <location>
        <begin position="145"/>
        <end position="165"/>
    </location>
</feature>
<organism evidence="2">
    <name type="scientific">uncultured Acetobacteraceae bacterium</name>
    <dbReference type="NCBI Taxonomy" id="169975"/>
    <lineage>
        <taxon>Bacteria</taxon>
        <taxon>Pseudomonadati</taxon>
        <taxon>Pseudomonadota</taxon>
        <taxon>Alphaproteobacteria</taxon>
        <taxon>Acetobacterales</taxon>
        <taxon>Acetobacteraceae</taxon>
        <taxon>environmental samples</taxon>
    </lineage>
</organism>
<reference evidence="2" key="1">
    <citation type="submission" date="2020-02" db="EMBL/GenBank/DDBJ databases">
        <authorList>
            <person name="Meier V. D."/>
        </authorList>
    </citation>
    <scope>NUCLEOTIDE SEQUENCE</scope>
    <source>
        <strain evidence="2">AVDCRST_MAG08</strain>
    </source>
</reference>
<feature type="compositionally biased region" description="Basic residues" evidence="1">
    <location>
        <begin position="179"/>
        <end position="197"/>
    </location>
</feature>
<dbReference type="AlphaFoldDB" id="A0A6J4IDR3"/>
<feature type="compositionally biased region" description="Basic residues" evidence="1">
    <location>
        <begin position="72"/>
        <end position="86"/>
    </location>
</feature>
<feature type="region of interest" description="Disordered" evidence="1">
    <location>
        <begin position="1"/>
        <end position="438"/>
    </location>
</feature>
<proteinExistence type="predicted"/>
<dbReference type="EMBL" id="CADCTG010000164">
    <property type="protein sequence ID" value="CAA9249080.1"/>
    <property type="molecule type" value="Genomic_DNA"/>
</dbReference>
<feature type="compositionally biased region" description="Basic residues" evidence="1">
    <location>
        <begin position="219"/>
        <end position="229"/>
    </location>
</feature>
<feature type="non-terminal residue" evidence="2">
    <location>
        <position position="1"/>
    </location>
</feature>
<feature type="compositionally biased region" description="Basic residues" evidence="1">
    <location>
        <begin position="14"/>
        <end position="23"/>
    </location>
</feature>
<dbReference type="GO" id="GO:0004329">
    <property type="term" value="F:formate-tetrahydrofolate ligase activity"/>
    <property type="evidence" value="ECO:0007669"/>
    <property type="project" value="UniProtKB-EC"/>
</dbReference>
<feature type="compositionally biased region" description="Basic and acidic residues" evidence="1">
    <location>
        <begin position="494"/>
        <end position="506"/>
    </location>
</feature>
<feature type="region of interest" description="Disordered" evidence="1">
    <location>
        <begin position="461"/>
        <end position="556"/>
    </location>
</feature>
<feature type="compositionally biased region" description="Low complexity" evidence="1">
    <location>
        <begin position="462"/>
        <end position="475"/>
    </location>
</feature>
<feature type="compositionally biased region" description="Low complexity" evidence="1">
    <location>
        <begin position="37"/>
        <end position="55"/>
    </location>
</feature>
<gene>
    <name evidence="2" type="ORF">AVDCRST_MAG08-2018</name>
</gene>
<feature type="compositionally biased region" description="Low complexity" evidence="1">
    <location>
        <begin position="426"/>
        <end position="438"/>
    </location>
</feature>
<evidence type="ECO:0000256" key="1">
    <source>
        <dbReference type="SAM" id="MobiDB-lite"/>
    </source>
</evidence>
<feature type="non-terminal residue" evidence="2">
    <location>
        <position position="556"/>
    </location>
</feature>
<protein>
    <submittedName>
        <fullName evidence="2">Formate--tetrahydrofolate ligase</fullName>
        <ecNumber evidence="2">6.3.4.3</ecNumber>
    </submittedName>
</protein>
<feature type="compositionally biased region" description="Low complexity" evidence="1">
    <location>
        <begin position="245"/>
        <end position="266"/>
    </location>
</feature>
<feature type="compositionally biased region" description="Basic residues" evidence="1">
    <location>
        <begin position="289"/>
        <end position="304"/>
    </location>
</feature>
<feature type="compositionally biased region" description="Basic and acidic residues" evidence="1">
    <location>
        <begin position="327"/>
        <end position="338"/>
    </location>
</feature>